<dbReference type="Gene3D" id="3.40.50.1240">
    <property type="entry name" value="Phosphoglycerate mutase-like"/>
    <property type="match status" value="1"/>
</dbReference>
<evidence type="ECO:0000313" key="3">
    <source>
        <dbReference type="EMBL" id="TQB70577.1"/>
    </source>
</evidence>
<evidence type="ECO:0008006" key="5">
    <source>
        <dbReference type="Google" id="ProtNLM"/>
    </source>
</evidence>
<dbReference type="InterPro" id="IPR029033">
    <property type="entry name" value="His_PPase_superfam"/>
</dbReference>
<reference evidence="3 4" key="1">
    <citation type="submission" date="2019-06" db="EMBL/GenBank/DDBJ databases">
        <title>Wine fermentation using esterase from Monascus purpureus.</title>
        <authorList>
            <person name="Geng C."/>
            <person name="Zhang Y."/>
        </authorList>
    </citation>
    <scope>NUCLEOTIDE SEQUENCE [LARGE SCALE GENOMIC DNA]</scope>
    <source>
        <strain evidence="3">HQ1</strain>
    </source>
</reference>
<dbReference type="GO" id="GO:0016791">
    <property type="term" value="F:phosphatase activity"/>
    <property type="evidence" value="ECO:0007669"/>
    <property type="project" value="TreeGrafter"/>
</dbReference>
<dbReference type="SUPFAM" id="SSF53254">
    <property type="entry name" value="Phosphoglycerate mutase-like"/>
    <property type="match status" value="1"/>
</dbReference>
<accession>A0A507QU53</accession>
<keyword evidence="2" id="KW-0732">Signal</keyword>
<evidence type="ECO:0000313" key="4">
    <source>
        <dbReference type="Proteomes" id="UP000319663"/>
    </source>
</evidence>
<name>A0A507QU53_MONPU</name>
<comment type="similarity">
    <text evidence="1">Belongs to the histidine acid phosphatase family.</text>
</comment>
<proteinExistence type="inferred from homology"/>
<dbReference type="CDD" id="cd07061">
    <property type="entry name" value="HP_HAP_like"/>
    <property type="match status" value="1"/>
</dbReference>
<protein>
    <recommendedName>
        <fullName evidence="5">Acid phosphatase pho5</fullName>
    </recommendedName>
</protein>
<gene>
    <name evidence="3" type="ORF">MPDQ_000347</name>
</gene>
<dbReference type="EMBL" id="VIFY01000103">
    <property type="protein sequence ID" value="TQB70577.1"/>
    <property type="molecule type" value="Genomic_DNA"/>
</dbReference>
<feature type="chain" id="PRO_5021344101" description="Acid phosphatase pho5" evidence="2">
    <location>
        <begin position="19"/>
        <end position="467"/>
    </location>
</feature>
<dbReference type="PANTHER" id="PTHR11567:SF195">
    <property type="entry name" value="ACID PHOSPHATASE, PUTATIVE (AFU_ORTHOLOGUE AFUA_3G14570)-RELATED"/>
    <property type="match status" value="1"/>
</dbReference>
<organism evidence="3 4">
    <name type="scientific">Monascus purpureus</name>
    <name type="common">Red mold</name>
    <name type="synonym">Monascus anka</name>
    <dbReference type="NCBI Taxonomy" id="5098"/>
    <lineage>
        <taxon>Eukaryota</taxon>
        <taxon>Fungi</taxon>
        <taxon>Dikarya</taxon>
        <taxon>Ascomycota</taxon>
        <taxon>Pezizomycotina</taxon>
        <taxon>Eurotiomycetes</taxon>
        <taxon>Eurotiomycetidae</taxon>
        <taxon>Eurotiales</taxon>
        <taxon>Aspergillaceae</taxon>
        <taxon>Monascus</taxon>
    </lineage>
</organism>
<keyword evidence="4" id="KW-1185">Reference proteome</keyword>
<dbReference type="AlphaFoldDB" id="A0A507QU53"/>
<sequence>MLSRYLLDLALLTAPVAASLSAVDTFYPSGLSDVSWITNASLGSYGGIYEAPADEPSPPPSPYGVYDYCTMPHPRVEEYKLPAVVENGSVEARLVYLEYLQRHQRRTPYNILPGGELKEFRCDNILPYLYAGPASGQVPLQIYAKTYTDSSNPFAMESVQGTCQYPQLTVGGLLDGYQHGRDIRALYGDKLGLLPSYPDERKVWFRSSSSPLTQDSAGGVLRGIWPFHYGAIPLHQQAASVDTVNGGYSCPAQSTVLSAIESSDKWKEHMSATQPLRDTLATMFDANTNNWMSTFDHFADNFQARLCNGYELPCSRSDRSQCVTQAQADEVFRAGDWEWNYYWRENENATLYIQLVEGLFIKEILGRIEAVANGKSDLVYSHNFVHDGDIGPVLGALGIEQLRWPAMASNIAFEIWETSNAQFYARVLYSGHLIRTVHGTLDWIPVSSLVDILTPFVPTDIVSLCKA</sequence>
<comment type="caution">
    <text evidence="3">The sequence shown here is derived from an EMBL/GenBank/DDBJ whole genome shotgun (WGS) entry which is preliminary data.</text>
</comment>
<dbReference type="InterPro" id="IPR000560">
    <property type="entry name" value="His_Pase_clade-2"/>
</dbReference>
<dbReference type="Proteomes" id="UP000319663">
    <property type="component" value="Unassembled WGS sequence"/>
</dbReference>
<dbReference type="Pfam" id="PF00328">
    <property type="entry name" value="His_Phos_2"/>
    <property type="match status" value="1"/>
</dbReference>
<dbReference type="InterPro" id="IPR050645">
    <property type="entry name" value="Histidine_acid_phosphatase"/>
</dbReference>
<feature type="signal peptide" evidence="2">
    <location>
        <begin position="1"/>
        <end position="18"/>
    </location>
</feature>
<evidence type="ECO:0000256" key="1">
    <source>
        <dbReference type="ARBA" id="ARBA00005375"/>
    </source>
</evidence>
<dbReference type="PANTHER" id="PTHR11567">
    <property type="entry name" value="ACID PHOSPHATASE-RELATED"/>
    <property type="match status" value="1"/>
</dbReference>
<evidence type="ECO:0000256" key="2">
    <source>
        <dbReference type="SAM" id="SignalP"/>
    </source>
</evidence>